<dbReference type="EMBL" id="BAABCV010000003">
    <property type="protein sequence ID" value="GAA4091245.1"/>
    <property type="molecule type" value="Genomic_DNA"/>
</dbReference>
<dbReference type="PANTHER" id="PTHR30543">
    <property type="entry name" value="CHROMATE REDUCTASE"/>
    <property type="match status" value="1"/>
</dbReference>
<accession>A0ABP7WM70</accession>
<organism evidence="2 3">
    <name type="scientific">Mucilaginibacter panaciglaebae</name>
    <dbReference type="NCBI Taxonomy" id="502331"/>
    <lineage>
        <taxon>Bacteria</taxon>
        <taxon>Pseudomonadati</taxon>
        <taxon>Bacteroidota</taxon>
        <taxon>Sphingobacteriia</taxon>
        <taxon>Sphingobacteriales</taxon>
        <taxon>Sphingobacteriaceae</taxon>
        <taxon>Mucilaginibacter</taxon>
    </lineage>
</organism>
<reference evidence="3" key="1">
    <citation type="journal article" date="2019" name="Int. J. Syst. Evol. Microbiol.">
        <title>The Global Catalogue of Microorganisms (GCM) 10K type strain sequencing project: providing services to taxonomists for standard genome sequencing and annotation.</title>
        <authorList>
            <consortium name="The Broad Institute Genomics Platform"/>
            <consortium name="The Broad Institute Genome Sequencing Center for Infectious Disease"/>
            <person name="Wu L."/>
            <person name="Ma J."/>
        </authorList>
    </citation>
    <scope>NUCLEOTIDE SEQUENCE [LARGE SCALE GENOMIC DNA]</scope>
    <source>
        <strain evidence="3">JCM 17085</strain>
    </source>
</reference>
<dbReference type="SUPFAM" id="SSF52218">
    <property type="entry name" value="Flavoproteins"/>
    <property type="match status" value="1"/>
</dbReference>
<feature type="domain" description="NADPH-dependent FMN reductase-like" evidence="1">
    <location>
        <begin position="3"/>
        <end position="130"/>
    </location>
</feature>
<evidence type="ECO:0000313" key="2">
    <source>
        <dbReference type="EMBL" id="GAA4091245.1"/>
    </source>
</evidence>
<evidence type="ECO:0000313" key="3">
    <source>
        <dbReference type="Proteomes" id="UP001500841"/>
    </source>
</evidence>
<evidence type="ECO:0000259" key="1">
    <source>
        <dbReference type="Pfam" id="PF03358"/>
    </source>
</evidence>
<dbReference type="InterPro" id="IPR005025">
    <property type="entry name" value="FMN_Rdtase-like_dom"/>
</dbReference>
<dbReference type="InterPro" id="IPR050712">
    <property type="entry name" value="NAD(P)H-dep_reductase"/>
</dbReference>
<sequence>MKNIVAISGSLRQGSSNHAILKYLSTLMEPDTKYTIYNNLADVPAFDPGLDAETPPAAIAALRQLLLNADGIIICTPEYAFGVPGSLKNMLDWLVSSSTLVDKPVALITASLGGEYAHASLLLTLGALTAKLSDETNLLIQFVRSKVAADGTITDTDTIKGLKDLLAAFTAQINS</sequence>
<name>A0ABP7WM70_9SPHI</name>
<dbReference type="PANTHER" id="PTHR30543:SF21">
    <property type="entry name" value="NAD(P)H-DEPENDENT FMN REDUCTASE LOT6"/>
    <property type="match status" value="1"/>
</dbReference>
<dbReference type="Pfam" id="PF03358">
    <property type="entry name" value="FMN_red"/>
    <property type="match status" value="1"/>
</dbReference>
<dbReference type="Gene3D" id="3.40.50.360">
    <property type="match status" value="1"/>
</dbReference>
<proteinExistence type="predicted"/>
<dbReference type="RefSeq" id="WP_345101663.1">
    <property type="nucleotide sequence ID" value="NZ_BAABCV010000003.1"/>
</dbReference>
<gene>
    <name evidence="2" type="ORF">GCM10022392_11340</name>
</gene>
<protein>
    <submittedName>
        <fullName evidence="2">NADPH-dependent FMN reductase</fullName>
    </submittedName>
</protein>
<dbReference type="InterPro" id="IPR029039">
    <property type="entry name" value="Flavoprotein-like_sf"/>
</dbReference>
<dbReference type="Proteomes" id="UP001500841">
    <property type="component" value="Unassembled WGS sequence"/>
</dbReference>
<keyword evidence="3" id="KW-1185">Reference proteome</keyword>
<comment type="caution">
    <text evidence="2">The sequence shown here is derived from an EMBL/GenBank/DDBJ whole genome shotgun (WGS) entry which is preliminary data.</text>
</comment>